<dbReference type="AlphaFoldDB" id="A0A382IGB0"/>
<reference evidence="1" key="1">
    <citation type="submission" date="2018-05" db="EMBL/GenBank/DDBJ databases">
        <authorList>
            <person name="Lanie J.A."/>
            <person name="Ng W.-L."/>
            <person name="Kazmierczak K.M."/>
            <person name="Andrzejewski T.M."/>
            <person name="Davidsen T.M."/>
            <person name="Wayne K.J."/>
            <person name="Tettelin H."/>
            <person name="Glass J.I."/>
            <person name="Rusch D."/>
            <person name="Podicherti R."/>
            <person name="Tsui H.-C.T."/>
            <person name="Winkler M.E."/>
        </authorList>
    </citation>
    <scope>NUCLEOTIDE SEQUENCE</scope>
</reference>
<dbReference type="NCBIfam" id="NF041419">
    <property type="entry name" value="CC_star_Cory"/>
    <property type="match status" value="1"/>
</dbReference>
<name>A0A382IGB0_9ZZZZ</name>
<organism evidence="1">
    <name type="scientific">marine metagenome</name>
    <dbReference type="NCBI Taxonomy" id="408172"/>
    <lineage>
        <taxon>unclassified sequences</taxon>
        <taxon>metagenomes</taxon>
        <taxon>ecological metagenomes</taxon>
    </lineage>
</organism>
<dbReference type="Pfam" id="PF25952">
    <property type="entry name" value="DUF7990"/>
    <property type="match status" value="1"/>
</dbReference>
<evidence type="ECO:0008006" key="2">
    <source>
        <dbReference type="Google" id="ProtNLM"/>
    </source>
</evidence>
<proteinExistence type="predicted"/>
<gene>
    <name evidence="1" type="ORF">METZ01_LOCUS251544</name>
</gene>
<evidence type="ECO:0000313" key="1">
    <source>
        <dbReference type="EMBL" id="SVB98690.1"/>
    </source>
</evidence>
<protein>
    <recommendedName>
        <fullName evidence="2">DNA helicase</fullName>
    </recommendedName>
</protein>
<dbReference type="InterPro" id="IPR058303">
    <property type="entry name" value="DUF7990"/>
</dbReference>
<accession>A0A382IGB0</accession>
<dbReference type="InterPro" id="IPR047717">
    <property type="entry name" value="CC_star_Cory"/>
</dbReference>
<sequence length="92" mass="11292">MKSWRTVIWRTWRKWQYLADEFYKAPYRSAIAREKRDQEDLFMLFIFSEAMGVPNPASYYTLELQPILLESFHDWHTRMGMEKCPLDNFRCC</sequence>
<dbReference type="EMBL" id="UINC01067228">
    <property type="protein sequence ID" value="SVB98690.1"/>
    <property type="molecule type" value="Genomic_DNA"/>
</dbReference>